<dbReference type="SMART" id="SM00382">
    <property type="entry name" value="AAA"/>
    <property type="match status" value="1"/>
</dbReference>
<evidence type="ECO:0000313" key="2">
    <source>
        <dbReference type="EMBL" id="AKB40001.1"/>
    </source>
</evidence>
<dbReference type="GO" id="GO:0016887">
    <property type="term" value="F:ATP hydrolysis activity"/>
    <property type="evidence" value="ECO:0007669"/>
    <property type="project" value="InterPro"/>
</dbReference>
<organism evidence="2 3">
    <name type="scientific">Methanosarcina mazei WWM610</name>
    <dbReference type="NCBI Taxonomy" id="1434117"/>
    <lineage>
        <taxon>Archaea</taxon>
        <taxon>Methanobacteriati</taxon>
        <taxon>Methanobacteriota</taxon>
        <taxon>Stenosarchaea group</taxon>
        <taxon>Methanomicrobia</taxon>
        <taxon>Methanosarcinales</taxon>
        <taxon>Methanosarcinaceae</taxon>
        <taxon>Methanosarcina</taxon>
    </lineage>
</organism>
<dbReference type="PANTHER" id="PTHR37291">
    <property type="entry name" value="5-METHYLCYTOSINE-SPECIFIC RESTRICTION ENZYME B"/>
    <property type="match status" value="1"/>
</dbReference>
<dbReference type="Gene3D" id="3.40.50.300">
    <property type="entry name" value="P-loop containing nucleotide triphosphate hydrolases"/>
    <property type="match status" value="1"/>
</dbReference>
<dbReference type="SUPFAM" id="SSF52540">
    <property type="entry name" value="P-loop containing nucleoside triphosphate hydrolases"/>
    <property type="match status" value="1"/>
</dbReference>
<proteinExistence type="predicted"/>
<dbReference type="PATRIC" id="fig|1434117.4.peg.1256"/>
<protein>
    <recommendedName>
        <fullName evidence="1">AAA+ ATPase domain-containing protein</fullName>
    </recommendedName>
</protein>
<dbReference type="EMBL" id="CP009509">
    <property type="protein sequence ID" value="AKB40001.1"/>
    <property type="molecule type" value="Genomic_DNA"/>
</dbReference>
<evidence type="ECO:0000313" key="3">
    <source>
        <dbReference type="Proteomes" id="UP000033058"/>
    </source>
</evidence>
<dbReference type="GO" id="GO:0005524">
    <property type="term" value="F:ATP binding"/>
    <property type="evidence" value="ECO:0007669"/>
    <property type="project" value="InterPro"/>
</dbReference>
<gene>
    <name evidence="2" type="ORF">MSMAW_1010</name>
</gene>
<dbReference type="CDD" id="cd00009">
    <property type="entry name" value="AAA"/>
    <property type="match status" value="1"/>
</dbReference>
<sequence length="465" mass="53103">MSKIERTIEFVKELAANFGAKNGDLVSDYTFRNNTKEDALNQGGAFFGLISLDEEVSGPYHDFSLVIFPDKENNPWLISLVVGTLGFKNDYELATLPGVRRLFSSIVSENGFCKTSFLDIESNLLKQIKLKAPNLDKSLQNYSKLISAYEIILDPETDDGRKVIAGFIAAYAQLRNFPRNSAQRKAVSKAIAAVSKIEDVNEENEVLKLVQKRKFVVLQGAPGTGKTRLAKIIAWSLNAEIFFTQFHAETSYSDFIYGIKPNLKAGDVSYIEQKGIFYESLKRAKENPGINVVLLIDEINRANLSNILGPIFYLFEYQLEDREELVEIDIGGGYRVSNIPSNYYVICTMNTADRSLAVVDFALRRRFAWYTLKPKEIEVTGRNKFFRDDFREFSRIFNLYSKSEELSLQPGQAYFIAETDEEMKNRVRYELLPLIREYLAEGVLTNSKDEFSKYFYDRVGEVLFE</sequence>
<dbReference type="PANTHER" id="PTHR37291:SF1">
    <property type="entry name" value="TYPE IV METHYL-DIRECTED RESTRICTION ENZYME ECOKMCRB SUBUNIT"/>
    <property type="match status" value="1"/>
</dbReference>
<dbReference type="GeneID" id="24850664"/>
<reference evidence="2 3" key="1">
    <citation type="submission" date="2014-07" db="EMBL/GenBank/DDBJ databases">
        <title>Methanogenic archaea and the global carbon cycle.</title>
        <authorList>
            <person name="Henriksen J.R."/>
            <person name="Luke J."/>
            <person name="Reinhart S."/>
            <person name="Benedict M.N."/>
            <person name="Youngblut N.D."/>
            <person name="Metcalf M.E."/>
            <person name="Whitaker R.J."/>
            <person name="Metcalf W.W."/>
        </authorList>
    </citation>
    <scope>NUCLEOTIDE SEQUENCE [LARGE SCALE GENOMIC DNA]</scope>
    <source>
        <strain evidence="2 3">WWM610</strain>
    </source>
</reference>
<dbReference type="RefSeq" id="WP_048040370.1">
    <property type="nucleotide sequence ID" value="NZ_CP009509.1"/>
</dbReference>
<dbReference type="InterPro" id="IPR027417">
    <property type="entry name" value="P-loop_NTPase"/>
</dbReference>
<dbReference type="AlphaFoldDB" id="A0A0E3LF19"/>
<dbReference type="Pfam" id="PF07728">
    <property type="entry name" value="AAA_5"/>
    <property type="match status" value="1"/>
</dbReference>
<dbReference type="InterPro" id="IPR052934">
    <property type="entry name" value="Methyl-DNA_Rec/Restrict_Enz"/>
</dbReference>
<dbReference type="InterPro" id="IPR011704">
    <property type="entry name" value="ATPase_dyneun-rel_AAA"/>
</dbReference>
<name>A0A0E3LF19_METMZ</name>
<evidence type="ECO:0000259" key="1">
    <source>
        <dbReference type="SMART" id="SM00382"/>
    </source>
</evidence>
<dbReference type="InterPro" id="IPR003593">
    <property type="entry name" value="AAA+_ATPase"/>
</dbReference>
<feature type="domain" description="AAA+ ATPase" evidence="1">
    <location>
        <begin position="212"/>
        <end position="373"/>
    </location>
</feature>
<dbReference type="Proteomes" id="UP000033058">
    <property type="component" value="Chromosome"/>
</dbReference>
<accession>A0A0E3LF19</accession>
<dbReference type="HOGENOM" id="CLU_574726_0_0_2"/>